<evidence type="ECO:0000313" key="3">
    <source>
        <dbReference type="Proteomes" id="UP001204833"/>
    </source>
</evidence>
<evidence type="ECO:0000313" key="2">
    <source>
        <dbReference type="EMBL" id="KAI5967514.1"/>
    </source>
</evidence>
<comment type="caution">
    <text evidence="2">The sequence shown here is derived from an EMBL/GenBank/DDBJ whole genome shotgun (WGS) entry which is preliminary data.</text>
</comment>
<organism evidence="2 3">
    <name type="scientific">Candida theae</name>
    <dbReference type="NCBI Taxonomy" id="1198502"/>
    <lineage>
        <taxon>Eukaryota</taxon>
        <taxon>Fungi</taxon>
        <taxon>Dikarya</taxon>
        <taxon>Ascomycota</taxon>
        <taxon>Saccharomycotina</taxon>
        <taxon>Pichiomycetes</taxon>
        <taxon>Debaryomycetaceae</taxon>
        <taxon>Candida/Lodderomyces clade</taxon>
        <taxon>Candida</taxon>
    </lineage>
</organism>
<keyword evidence="3" id="KW-1185">Reference proteome</keyword>
<dbReference type="RefSeq" id="XP_051611153.1">
    <property type="nucleotide sequence ID" value="XM_051752967.1"/>
</dbReference>
<dbReference type="Proteomes" id="UP001204833">
    <property type="component" value="Unassembled WGS sequence"/>
</dbReference>
<dbReference type="AlphaFoldDB" id="A0AAD5BJT0"/>
<reference evidence="2 3" key="1">
    <citation type="journal article" date="2022" name="DNA Res.">
        <title>Genome analysis of five recently described species of the CUG-Ser clade uncovers Candida theae as a new hybrid lineage with pathogenic potential in the Candida parapsilosis species complex.</title>
        <authorList>
            <person name="Mixao V."/>
            <person name="Del Olmo V."/>
            <person name="Hegedusova E."/>
            <person name="Saus E."/>
            <person name="Pryszcz L."/>
            <person name="Cillingova A."/>
            <person name="Nosek J."/>
            <person name="Gabaldon T."/>
        </authorList>
    </citation>
    <scope>NUCLEOTIDE SEQUENCE [LARGE SCALE GENOMIC DNA]</scope>
    <source>
        <strain evidence="2 3">CBS 12239</strain>
    </source>
</reference>
<dbReference type="GeneID" id="76148414"/>
<dbReference type="EMBL" id="JAIHNG010000027">
    <property type="protein sequence ID" value="KAI5967514.1"/>
    <property type="molecule type" value="Genomic_DNA"/>
</dbReference>
<evidence type="ECO:0000256" key="1">
    <source>
        <dbReference type="SAM" id="MobiDB-lite"/>
    </source>
</evidence>
<feature type="region of interest" description="Disordered" evidence="1">
    <location>
        <begin position="191"/>
        <end position="220"/>
    </location>
</feature>
<gene>
    <name evidence="2" type="ORF">KGF57_000354</name>
</gene>
<accession>A0AAD5BJT0</accession>
<name>A0AAD5BJT0_9ASCO</name>
<protein>
    <submittedName>
        <fullName evidence="2">Uncharacterized protein</fullName>
    </submittedName>
</protein>
<proteinExistence type="predicted"/>
<feature type="compositionally biased region" description="Polar residues" evidence="1">
    <location>
        <begin position="202"/>
        <end position="219"/>
    </location>
</feature>
<sequence length="278" mass="32927">MLKASRLRTSSDAFKYNFPLLHHFRHYGRSAKPYDFTKFDPQTNPNEASAVFTSLGWYFIPLKYNTHKQPRLQLEEEFVRNHFTNTTNREEVQEFIYDWCRGHIPTVHKKKMSFKSELEQKKLDLLFRQQMRDGVTNETVDKEFRDAQRLKNKANAPNEKLRFRIDPTTKKVEIRGALKMTSVFSYYVSTRGRQPDSESEKTPLTSRQLRQNATKQWSKLSPMEKKAIKQEYLQLLSNGKDLYYGKEVSLESRLSDEISEDGFRYKKSKTLTRDSEPI</sequence>